<keyword evidence="4" id="KW-0472">Membrane</keyword>
<dbReference type="HOGENOM" id="CLU_015945_1_0_1"/>
<feature type="region of interest" description="Disordered" evidence="5">
    <location>
        <begin position="270"/>
        <end position="299"/>
    </location>
</feature>
<keyword evidence="4" id="KW-1133">Transmembrane helix</keyword>
<dbReference type="SUPFAM" id="SSF48371">
    <property type="entry name" value="ARM repeat"/>
    <property type="match status" value="1"/>
</dbReference>
<dbReference type="GO" id="GO:0032040">
    <property type="term" value="C:small-subunit processome"/>
    <property type="evidence" value="ECO:0007669"/>
    <property type="project" value="TreeGrafter"/>
</dbReference>
<evidence type="ECO:0000313" key="8">
    <source>
        <dbReference type="Proteomes" id="UP000008370"/>
    </source>
</evidence>
<dbReference type="PANTHER" id="PTHR12455">
    <property type="entry name" value="NUCLEOLAR COMPLEX PROTEIN 4"/>
    <property type="match status" value="1"/>
</dbReference>
<dbReference type="InterPro" id="IPR016024">
    <property type="entry name" value="ARM-type_fold"/>
</dbReference>
<dbReference type="GO" id="GO:0031965">
    <property type="term" value="C:nuclear membrane"/>
    <property type="evidence" value="ECO:0007669"/>
    <property type="project" value="UniProtKB-SubCell"/>
</dbReference>
<sequence>MAPRPSLPASSKKRKHTVYGETSPATVSSVTSLEDQLIAAVSLKSSLNPLADLLDITRNPSDLSTLSRAIYSLYRVFVVIIANGLLLNVAGGDETRAVRAWLQEKLHSYVELLIGLLNDEESTLKTSSLKILLSLQKHLSAMVSKASGSSSASRPQFYVSHFRQIVRGLLLCPASPRAAYQTKKRKNDSGADEGKLDIEVRDMFMEQWLSEYDDIRWFFLRESAGLLAAYSHKDHPNVPENLLSLLEQLMTFPTESSELNKWWVEELGAKPPQPKVQKNGDGDQDDDEESKAPDFEEDKDVDDDWRKFFDEGSNKQDASTEARASGARLHKLSIHQSLHSLSSHRAVFTRTWLTLLSQLSTGSEDSKALITRALNVMHRSVMPHLTRAVMIMDWVASCVDYGGTVGLLALNALFILMKEYNLDYPTFYTQLYSFLDRDVLHLKHRARFFRMTELFLNSTHLPVNLLASFMKRLARLSLSAPPAAIVMIIPLTYNILKKHPALMVMVHRVDDSFETTEGRSMSQLRYPVMSRLTVSPVDSFDYAEPDPMLTNAIDSSLWELYTHRQHYHSAVSTMARIFEEAFTKPNYSLEDFLDHTYSTLYETEAKRRIKKEPAMVIAISHCQWIPTRRAPGNAEEEEAETDRVAALWTYS</sequence>
<evidence type="ECO:0000313" key="7">
    <source>
        <dbReference type="EMBL" id="EKM49927.1"/>
    </source>
</evidence>
<organism evidence="7 8">
    <name type="scientific">Phanerochaete carnosa (strain HHB-10118-sp)</name>
    <name type="common">White-rot fungus</name>
    <name type="synonym">Peniophora carnosa</name>
    <dbReference type="NCBI Taxonomy" id="650164"/>
    <lineage>
        <taxon>Eukaryota</taxon>
        <taxon>Fungi</taxon>
        <taxon>Dikarya</taxon>
        <taxon>Basidiomycota</taxon>
        <taxon>Agaricomycotina</taxon>
        <taxon>Agaricomycetes</taxon>
        <taxon>Polyporales</taxon>
        <taxon>Phanerochaetaceae</taxon>
        <taxon>Phanerochaete</taxon>
    </lineage>
</organism>
<evidence type="ECO:0000256" key="3">
    <source>
        <dbReference type="ARBA" id="ARBA00022692"/>
    </source>
</evidence>
<proteinExistence type="inferred from homology"/>
<feature type="domain" description="CCAAT-binding factor" evidence="6">
    <location>
        <begin position="407"/>
        <end position="575"/>
    </location>
</feature>
<dbReference type="RefSeq" id="XP_007401125.1">
    <property type="nucleotide sequence ID" value="XM_007401063.1"/>
</dbReference>
<protein>
    <recommendedName>
        <fullName evidence="6">CCAAT-binding factor domain-containing protein</fullName>
    </recommendedName>
</protein>
<feature type="compositionally biased region" description="Acidic residues" evidence="5">
    <location>
        <begin position="282"/>
        <end position="299"/>
    </location>
</feature>
<evidence type="ECO:0000256" key="5">
    <source>
        <dbReference type="SAM" id="MobiDB-lite"/>
    </source>
</evidence>
<dbReference type="Pfam" id="PF03914">
    <property type="entry name" value="CBF"/>
    <property type="match status" value="1"/>
</dbReference>
<dbReference type="GeneID" id="18910487"/>
<dbReference type="AlphaFoldDB" id="K5WI73"/>
<dbReference type="GO" id="GO:0030692">
    <property type="term" value="C:Noc4p-Nop14p complex"/>
    <property type="evidence" value="ECO:0007669"/>
    <property type="project" value="TreeGrafter"/>
</dbReference>
<dbReference type="EMBL" id="JH930479">
    <property type="protein sequence ID" value="EKM49927.1"/>
    <property type="molecule type" value="Genomic_DNA"/>
</dbReference>
<name>K5WI73_PHACS</name>
<evidence type="ECO:0000259" key="6">
    <source>
        <dbReference type="Pfam" id="PF03914"/>
    </source>
</evidence>
<dbReference type="InterPro" id="IPR027193">
    <property type="entry name" value="Noc4"/>
</dbReference>
<keyword evidence="8" id="KW-1185">Reference proteome</keyword>
<reference evidence="7 8" key="1">
    <citation type="journal article" date="2012" name="BMC Genomics">
        <title>Comparative genomics of the white-rot fungi, Phanerochaete carnosa and P. chrysosporium, to elucidate the genetic basis of the distinct wood types they colonize.</title>
        <authorList>
            <person name="Suzuki H."/>
            <person name="MacDonald J."/>
            <person name="Syed K."/>
            <person name="Salamov A."/>
            <person name="Hori C."/>
            <person name="Aerts A."/>
            <person name="Henrissat B."/>
            <person name="Wiebenga A."/>
            <person name="vanKuyk P.A."/>
            <person name="Barry K."/>
            <person name="Lindquist E."/>
            <person name="LaButti K."/>
            <person name="Lapidus A."/>
            <person name="Lucas S."/>
            <person name="Coutinho P."/>
            <person name="Gong Y."/>
            <person name="Samejima M."/>
            <person name="Mahadevan R."/>
            <person name="Abou-Zaid M."/>
            <person name="de Vries R.P."/>
            <person name="Igarashi K."/>
            <person name="Yadav J.S."/>
            <person name="Grigoriev I.V."/>
            <person name="Master E.R."/>
        </authorList>
    </citation>
    <scope>NUCLEOTIDE SEQUENCE [LARGE SCALE GENOMIC DNA]</scope>
    <source>
        <strain evidence="7 8">HHB-10118-sp</strain>
    </source>
</reference>
<gene>
    <name evidence="7" type="ORF">PHACADRAFT_188321</name>
</gene>
<dbReference type="PANTHER" id="PTHR12455:SF0">
    <property type="entry name" value="NUCLEOLAR COMPLEX PROTEIN 4 HOMOLOG"/>
    <property type="match status" value="1"/>
</dbReference>
<comment type="similarity">
    <text evidence="2">Belongs to the CBF/MAK21 family.</text>
</comment>
<accession>K5WI73</accession>
<evidence type="ECO:0000256" key="2">
    <source>
        <dbReference type="ARBA" id="ARBA00007797"/>
    </source>
</evidence>
<keyword evidence="3" id="KW-0812">Transmembrane</keyword>
<evidence type="ECO:0000256" key="4">
    <source>
        <dbReference type="ARBA" id="ARBA00022989"/>
    </source>
</evidence>
<evidence type="ECO:0000256" key="1">
    <source>
        <dbReference type="ARBA" id="ARBA00004232"/>
    </source>
</evidence>
<dbReference type="InterPro" id="IPR005612">
    <property type="entry name" value="CCAAT-binding_factor"/>
</dbReference>
<dbReference type="Proteomes" id="UP000008370">
    <property type="component" value="Unassembled WGS sequence"/>
</dbReference>
<dbReference type="InParanoid" id="K5WI73"/>
<comment type="subcellular location">
    <subcellularLocation>
        <location evidence="1">Nucleus membrane</location>
        <topology evidence="1">Multi-pass membrane protein</topology>
    </subcellularLocation>
</comment>
<dbReference type="GO" id="GO:0042254">
    <property type="term" value="P:ribosome biogenesis"/>
    <property type="evidence" value="ECO:0007669"/>
    <property type="project" value="InterPro"/>
</dbReference>
<dbReference type="OrthoDB" id="10263185at2759"/>
<feature type="region of interest" description="Disordered" evidence="5">
    <location>
        <begin position="1"/>
        <end position="21"/>
    </location>
</feature>
<dbReference type="FunCoup" id="K5WI73">
    <property type="interactions" value="409"/>
</dbReference>
<dbReference type="STRING" id="650164.K5WI73"/>
<dbReference type="KEGG" id="pco:PHACADRAFT_188321"/>